<dbReference type="InterPro" id="IPR024884">
    <property type="entry name" value="NAPE-PLD"/>
</dbReference>
<dbReference type="GO" id="GO:0008270">
    <property type="term" value="F:zinc ion binding"/>
    <property type="evidence" value="ECO:0007669"/>
    <property type="project" value="InterPro"/>
</dbReference>
<proteinExistence type="predicted"/>
<dbReference type="GO" id="GO:0005737">
    <property type="term" value="C:cytoplasm"/>
    <property type="evidence" value="ECO:0007669"/>
    <property type="project" value="TreeGrafter"/>
</dbReference>
<evidence type="ECO:0000259" key="1">
    <source>
        <dbReference type="Pfam" id="PF12706"/>
    </source>
</evidence>
<dbReference type="Proteomes" id="UP000290218">
    <property type="component" value="Unassembled WGS sequence"/>
</dbReference>
<evidence type="ECO:0000313" key="2">
    <source>
        <dbReference type="EMBL" id="RXK56879.1"/>
    </source>
</evidence>
<feature type="domain" description="Metallo-beta-lactamase" evidence="1">
    <location>
        <begin position="81"/>
        <end position="278"/>
    </location>
</feature>
<protein>
    <submittedName>
        <fullName evidence="2">MBL fold metallo-hydrolase</fullName>
    </submittedName>
</protein>
<dbReference type="SUPFAM" id="SSF56281">
    <property type="entry name" value="Metallo-hydrolase/oxidoreductase"/>
    <property type="match status" value="1"/>
</dbReference>
<accession>A0A4V1M6X1</accession>
<dbReference type="InterPro" id="IPR036866">
    <property type="entry name" value="RibonucZ/Hydroxyglut_hydro"/>
</dbReference>
<sequence>MNPPYPRSDHFDGERFFNPNGHNPRGFRDLLKWQFSRTQGLWPAWVENTAQPALPATLAPRACAVTFVGHDTFLLQFDGLNVLTDPIWSDRCSPVSWAGPKRVRAPGLAFEALPRIDLVLVSHNHYDHLDLPTLKRLHAAHRPVLLTPLGNKPFLAGEGIDTAVELDWWQSHEVKPGVKVTVTPAQHFAARGMSDRFMTLWGGFALETLAGKIWFAGDSGYFDGFKAIGEKLGPFDLALIPIGAYEPRWFMEPVHCTPAEAIQIHRDVRARRSLAMHFGCFPLADDGFAQPVTEFRAAFAASQLGAEDFVVPEVGETRILSFA</sequence>
<dbReference type="PANTHER" id="PTHR15032">
    <property type="entry name" value="N-ACYL-PHOSPHATIDYLETHANOLAMINE-HYDROLYZING PHOSPHOLIPASE D"/>
    <property type="match status" value="1"/>
</dbReference>
<dbReference type="PIRSF" id="PIRSF038896">
    <property type="entry name" value="NAPE-PLD"/>
    <property type="match status" value="1"/>
</dbReference>
<dbReference type="OrthoDB" id="9805728at2"/>
<gene>
    <name evidence="2" type="ORF">ESB00_00255</name>
</gene>
<dbReference type="EMBL" id="SDHX01000001">
    <property type="protein sequence ID" value="RXK56879.1"/>
    <property type="molecule type" value="Genomic_DNA"/>
</dbReference>
<reference evidence="2 3" key="1">
    <citation type="submission" date="2019-01" db="EMBL/GenBank/DDBJ databases">
        <title>Lacunisphaera sp. strain TWA-58.</title>
        <authorList>
            <person name="Chen W.-M."/>
        </authorList>
    </citation>
    <scope>NUCLEOTIDE SEQUENCE [LARGE SCALE GENOMIC DNA]</scope>
    <source>
        <strain evidence="2 3">TWA-58</strain>
    </source>
</reference>
<dbReference type="Gene3D" id="3.60.15.10">
    <property type="entry name" value="Ribonuclease Z/Hydroxyacylglutathione hydrolase-like"/>
    <property type="match status" value="1"/>
</dbReference>
<keyword evidence="2" id="KW-0378">Hydrolase</keyword>
<keyword evidence="3" id="KW-1185">Reference proteome</keyword>
<evidence type="ECO:0000313" key="3">
    <source>
        <dbReference type="Proteomes" id="UP000290218"/>
    </source>
</evidence>
<comment type="caution">
    <text evidence="2">The sequence shown here is derived from an EMBL/GenBank/DDBJ whole genome shotgun (WGS) entry which is preliminary data.</text>
</comment>
<dbReference type="AlphaFoldDB" id="A0A4V1M6X1"/>
<dbReference type="InterPro" id="IPR001279">
    <property type="entry name" value="Metallo-B-lactamas"/>
</dbReference>
<dbReference type="PANTHER" id="PTHR15032:SF4">
    <property type="entry name" value="N-ACYL-PHOSPHATIDYLETHANOLAMINE-HYDROLYZING PHOSPHOLIPASE D"/>
    <property type="match status" value="1"/>
</dbReference>
<dbReference type="GO" id="GO:0070290">
    <property type="term" value="F:N-acylphosphatidylethanolamine-specific phospholipase D activity"/>
    <property type="evidence" value="ECO:0007669"/>
    <property type="project" value="InterPro"/>
</dbReference>
<name>A0A4V1M6X1_9BACT</name>
<dbReference type="Pfam" id="PF12706">
    <property type="entry name" value="Lactamase_B_2"/>
    <property type="match status" value="1"/>
</dbReference>
<organism evidence="2 3">
    <name type="scientific">Oleiharenicola lentus</name>
    <dbReference type="NCBI Taxonomy" id="2508720"/>
    <lineage>
        <taxon>Bacteria</taxon>
        <taxon>Pseudomonadati</taxon>
        <taxon>Verrucomicrobiota</taxon>
        <taxon>Opitutia</taxon>
        <taxon>Opitutales</taxon>
        <taxon>Opitutaceae</taxon>
        <taxon>Oleiharenicola</taxon>
    </lineage>
</organism>